<organism evidence="2 4">
    <name type="scientific">Oryza sativa subsp. japonica</name>
    <name type="common">Rice</name>
    <dbReference type="NCBI Taxonomy" id="39947"/>
    <lineage>
        <taxon>Eukaryota</taxon>
        <taxon>Viridiplantae</taxon>
        <taxon>Streptophyta</taxon>
        <taxon>Embryophyta</taxon>
        <taxon>Tracheophyta</taxon>
        <taxon>Spermatophyta</taxon>
        <taxon>Magnoliopsida</taxon>
        <taxon>Liliopsida</taxon>
        <taxon>Poales</taxon>
        <taxon>Poaceae</taxon>
        <taxon>BOP clade</taxon>
        <taxon>Oryzoideae</taxon>
        <taxon>Oryzeae</taxon>
        <taxon>Oryzinae</taxon>
        <taxon>Oryza</taxon>
        <taxon>Oryza sativa</taxon>
    </lineage>
</organism>
<evidence type="ECO:0000256" key="1">
    <source>
        <dbReference type="SAM" id="MobiDB-lite"/>
    </source>
</evidence>
<reference evidence="4" key="4">
    <citation type="journal article" date="2008" name="Nucleic Acids Res.">
        <title>The rice annotation project database (RAP-DB): 2008 update.</title>
        <authorList>
            <consortium name="The rice annotation project (RAP)"/>
        </authorList>
    </citation>
    <scope>GENOME REANNOTATION</scope>
    <source>
        <strain evidence="4">cv. Nipponbare</strain>
    </source>
</reference>
<reference evidence="2" key="2">
    <citation type="submission" date="2002-03" db="EMBL/GenBank/DDBJ databases">
        <title>Oryza sativa nipponbare(GA3) genomic DNA, chromosome 2, PAC clone:P0419A09.</title>
        <authorList>
            <person name="Sasaki T."/>
            <person name="Matsumoto T."/>
            <person name="Yamamoto K."/>
        </authorList>
    </citation>
    <scope>NUCLEOTIDE SEQUENCE</scope>
</reference>
<sequence length="161" mass="17477">MARQGFRLRFPIHSHTPNQSAHIIVARMPHCHHRGPRSQGRHLHRHNSCTRSAVPPHLTNGHRQQQATSTAHQHAPSPIATTLTNVVPIREGLDLGVGVARSPPPSTLAPASCRWHVPHQLPASPALDPASKGPDLDVGAARQPWLLLDGHRPPPLRTLAG</sequence>
<dbReference type="Proteomes" id="UP000000763">
    <property type="component" value="Chromosome 2"/>
</dbReference>
<dbReference type="AlphaFoldDB" id="Q6Z7A5"/>
<protein>
    <submittedName>
        <fullName evidence="2">Uncharacterized protein</fullName>
    </submittedName>
</protein>
<dbReference type="EMBL" id="AP004812">
    <property type="protein sequence ID" value="BAD25478.1"/>
    <property type="molecule type" value="Genomic_DNA"/>
</dbReference>
<accession>Q6Z7A5</accession>
<gene>
    <name evidence="3" type="ORF">P0026H03.32</name>
    <name evidence="2" type="ORF">P0419A09.3</name>
</gene>
<proteinExistence type="predicted"/>
<name>Q6Z7A5_ORYSJ</name>
<dbReference type="EMBL" id="AP004869">
    <property type="protein sequence ID" value="BAD15840.1"/>
    <property type="molecule type" value="Genomic_DNA"/>
</dbReference>
<evidence type="ECO:0000313" key="4">
    <source>
        <dbReference type="Proteomes" id="UP000000763"/>
    </source>
</evidence>
<evidence type="ECO:0000313" key="2">
    <source>
        <dbReference type="EMBL" id="BAD15840.1"/>
    </source>
</evidence>
<feature type="region of interest" description="Disordered" evidence="1">
    <location>
        <begin position="55"/>
        <end position="76"/>
    </location>
</feature>
<reference evidence="3" key="1">
    <citation type="submission" date="2002-03" db="EMBL/GenBank/DDBJ databases">
        <title>Oryza sativa nipponbare(GA3) genomic DNA, chromosome 2, PAC clone:P0026H03.</title>
        <authorList>
            <person name="Sasaki T."/>
            <person name="Matsumoto T."/>
            <person name="Yamamoto K."/>
        </authorList>
    </citation>
    <scope>NUCLEOTIDE SEQUENCE</scope>
</reference>
<reference evidence="4" key="3">
    <citation type="journal article" date="2005" name="Nature">
        <title>The map-based sequence of the rice genome.</title>
        <authorList>
            <consortium name="International rice genome sequencing project (IRGSP)"/>
            <person name="Matsumoto T."/>
            <person name="Wu J."/>
            <person name="Kanamori H."/>
            <person name="Katayose Y."/>
            <person name="Fujisawa M."/>
            <person name="Namiki N."/>
            <person name="Mizuno H."/>
            <person name="Yamamoto K."/>
            <person name="Antonio B.A."/>
            <person name="Baba T."/>
            <person name="Sakata K."/>
            <person name="Nagamura Y."/>
            <person name="Aoki H."/>
            <person name="Arikawa K."/>
            <person name="Arita K."/>
            <person name="Bito T."/>
            <person name="Chiden Y."/>
            <person name="Fujitsuka N."/>
            <person name="Fukunaka R."/>
            <person name="Hamada M."/>
            <person name="Harada C."/>
            <person name="Hayashi A."/>
            <person name="Hijishita S."/>
            <person name="Honda M."/>
            <person name="Hosokawa S."/>
            <person name="Ichikawa Y."/>
            <person name="Idonuma A."/>
            <person name="Iijima M."/>
            <person name="Ikeda M."/>
            <person name="Ikeno M."/>
            <person name="Ito K."/>
            <person name="Ito S."/>
            <person name="Ito T."/>
            <person name="Ito Y."/>
            <person name="Ito Y."/>
            <person name="Iwabuchi A."/>
            <person name="Kamiya K."/>
            <person name="Karasawa W."/>
            <person name="Kurita K."/>
            <person name="Katagiri S."/>
            <person name="Kikuta A."/>
            <person name="Kobayashi H."/>
            <person name="Kobayashi N."/>
            <person name="Machita K."/>
            <person name="Maehara T."/>
            <person name="Masukawa M."/>
            <person name="Mizubayashi T."/>
            <person name="Mukai Y."/>
            <person name="Nagasaki H."/>
            <person name="Nagata Y."/>
            <person name="Naito S."/>
            <person name="Nakashima M."/>
            <person name="Nakama Y."/>
            <person name="Nakamichi Y."/>
            <person name="Nakamura M."/>
            <person name="Meguro A."/>
            <person name="Negishi M."/>
            <person name="Ohta I."/>
            <person name="Ohta T."/>
            <person name="Okamoto M."/>
            <person name="Ono N."/>
            <person name="Saji S."/>
            <person name="Sakaguchi M."/>
            <person name="Sakai K."/>
            <person name="Shibata M."/>
            <person name="Shimokawa T."/>
            <person name="Song J."/>
            <person name="Takazaki Y."/>
            <person name="Terasawa K."/>
            <person name="Tsugane M."/>
            <person name="Tsuji K."/>
            <person name="Ueda S."/>
            <person name="Waki K."/>
            <person name="Yamagata H."/>
            <person name="Yamamoto M."/>
            <person name="Yamamoto S."/>
            <person name="Yamane H."/>
            <person name="Yoshiki S."/>
            <person name="Yoshihara R."/>
            <person name="Yukawa K."/>
            <person name="Zhong H."/>
            <person name="Yano M."/>
            <person name="Yuan Q."/>
            <person name="Ouyang S."/>
            <person name="Liu J."/>
            <person name="Jones K.M."/>
            <person name="Gansberger K."/>
            <person name="Moffat K."/>
            <person name="Hill J."/>
            <person name="Bera J."/>
            <person name="Fadrosh D."/>
            <person name="Jin S."/>
            <person name="Johri S."/>
            <person name="Kim M."/>
            <person name="Overton L."/>
            <person name="Reardon M."/>
            <person name="Tsitrin T."/>
            <person name="Vuong H."/>
            <person name="Weaver B."/>
            <person name="Ciecko A."/>
            <person name="Tallon L."/>
            <person name="Jackson J."/>
            <person name="Pai G."/>
            <person name="Aken S.V."/>
            <person name="Utterback T."/>
            <person name="Reidmuller S."/>
            <person name="Feldblyum T."/>
            <person name="Hsiao J."/>
            <person name="Zismann V."/>
            <person name="Iobst S."/>
            <person name="de Vazeille A.R."/>
            <person name="Buell C.R."/>
            <person name="Ying K."/>
            <person name="Li Y."/>
            <person name="Lu T."/>
            <person name="Huang Y."/>
            <person name="Zhao Q."/>
            <person name="Feng Q."/>
            <person name="Zhang L."/>
            <person name="Zhu J."/>
            <person name="Weng Q."/>
            <person name="Mu J."/>
            <person name="Lu Y."/>
            <person name="Fan D."/>
            <person name="Liu Y."/>
            <person name="Guan J."/>
            <person name="Zhang Y."/>
            <person name="Yu S."/>
            <person name="Liu X."/>
            <person name="Zhang Y."/>
            <person name="Hong G."/>
            <person name="Han B."/>
            <person name="Choisne N."/>
            <person name="Demange N."/>
            <person name="Orjeda G."/>
            <person name="Samain S."/>
            <person name="Cattolico L."/>
            <person name="Pelletier E."/>
            <person name="Couloux A."/>
            <person name="Segurens B."/>
            <person name="Wincker P."/>
            <person name="D'Hont A."/>
            <person name="Scarpelli C."/>
            <person name="Weissenbach J."/>
            <person name="Salanoubat M."/>
            <person name="Quetier F."/>
            <person name="Yu Y."/>
            <person name="Kim H.R."/>
            <person name="Rambo T."/>
            <person name="Currie J."/>
            <person name="Collura K."/>
            <person name="Luo M."/>
            <person name="Yang T."/>
            <person name="Ammiraju J.S.S."/>
            <person name="Engler F."/>
            <person name="Soderlund C."/>
            <person name="Wing R.A."/>
            <person name="Palmer L.E."/>
            <person name="de la Bastide M."/>
            <person name="Spiegel L."/>
            <person name="Nascimento L."/>
            <person name="Zutavern T."/>
            <person name="O'Shaughnessy A."/>
            <person name="Dike S."/>
            <person name="Dedhia N."/>
            <person name="Preston R."/>
            <person name="Balija V."/>
            <person name="McCombie W.R."/>
            <person name="Chow T."/>
            <person name="Chen H."/>
            <person name="Chung M."/>
            <person name="Chen C."/>
            <person name="Shaw J."/>
            <person name="Wu H."/>
            <person name="Hsiao K."/>
            <person name="Chao Y."/>
            <person name="Chu M."/>
            <person name="Cheng C."/>
            <person name="Hour A."/>
            <person name="Lee P."/>
            <person name="Lin S."/>
            <person name="Lin Y."/>
            <person name="Liou J."/>
            <person name="Liu S."/>
            <person name="Hsing Y."/>
            <person name="Raghuvanshi S."/>
            <person name="Mohanty A."/>
            <person name="Bharti A.K."/>
            <person name="Gaur A."/>
            <person name="Gupta V."/>
            <person name="Kumar D."/>
            <person name="Ravi V."/>
            <person name="Vij S."/>
            <person name="Kapur A."/>
            <person name="Khurana P."/>
            <person name="Khurana P."/>
            <person name="Khurana J.P."/>
            <person name="Tyagi A.K."/>
            <person name="Gaikwad K."/>
            <person name="Singh A."/>
            <person name="Dalal V."/>
            <person name="Srivastava S."/>
            <person name="Dixit A."/>
            <person name="Pal A.K."/>
            <person name="Ghazi I.A."/>
            <person name="Yadav M."/>
            <person name="Pandit A."/>
            <person name="Bhargava A."/>
            <person name="Sureshbabu K."/>
            <person name="Batra K."/>
            <person name="Sharma T.R."/>
            <person name="Mohapatra T."/>
            <person name="Singh N.K."/>
            <person name="Messing J."/>
            <person name="Nelson A.B."/>
            <person name="Fuks G."/>
            <person name="Kavchok S."/>
            <person name="Keizer G."/>
            <person name="Linton E."/>
            <person name="Llaca V."/>
            <person name="Song R."/>
            <person name="Tanyolac B."/>
            <person name="Young S."/>
            <person name="Ho-Il K."/>
            <person name="Hahn J.H."/>
            <person name="Sangsakoo G."/>
            <person name="Vanavichit A."/>
            <person name="de Mattos Luiz.A.T."/>
            <person name="Zimmer P.D."/>
            <person name="Malone G."/>
            <person name="Dellagostin O."/>
            <person name="de Oliveira A.C."/>
            <person name="Bevan M."/>
            <person name="Bancroft I."/>
            <person name="Minx P."/>
            <person name="Cordum H."/>
            <person name="Wilson R."/>
            <person name="Cheng Z."/>
            <person name="Jin W."/>
            <person name="Jiang J."/>
            <person name="Leong S.A."/>
            <person name="Iwama H."/>
            <person name="Gojobori T."/>
            <person name="Itoh T."/>
            <person name="Niimura Y."/>
            <person name="Fujii Y."/>
            <person name="Habara T."/>
            <person name="Sakai H."/>
            <person name="Sato Y."/>
            <person name="Wilson G."/>
            <person name="Kumar K."/>
            <person name="McCouch S."/>
            <person name="Juretic N."/>
            <person name="Hoen D."/>
            <person name="Wright S."/>
            <person name="Bruskiewich R."/>
            <person name="Bureau T."/>
            <person name="Miyao A."/>
            <person name="Hirochika H."/>
            <person name="Nishikawa T."/>
            <person name="Kadowaki K."/>
            <person name="Sugiura M."/>
            <person name="Burr B."/>
            <person name="Sasaki T."/>
        </authorList>
    </citation>
    <scope>NUCLEOTIDE SEQUENCE [LARGE SCALE GENOMIC DNA]</scope>
    <source>
        <strain evidence="4">cv. Nipponbare</strain>
    </source>
</reference>
<feature type="compositionally biased region" description="Low complexity" evidence="1">
    <location>
        <begin position="64"/>
        <end position="75"/>
    </location>
</feature>
<evidence type="ECO:0000313" key="3">
    <source>
        <dbReference type="EMBL" id="BAD25478.1"/>
    </source>
</evidence>